<feature type="compositionally biased region" description="Pro residues" evidence="6">
    <location>
        <begin position="494"/>
        <end position="506"/>
    </location>
</feature>
<feature type="region of interest" description="Disordered" evidence="6">
    <location>
        <begin position="400"/>
        <end position="433"/>
    </location>
</feature>
<evidence type="ECO:0000256" key="1">
    <source>
        <dbReference type="ARBA" id="ARBA00004236"/>
    </source>
</evidence>
<dbReference type="Pfam" id="PF13641">
    <property type="entry name" value="Glyco_tranf_2_3"/>
    <property type="match status" value="1"/>
</dbReference>
<feature type="transmembrane region" description="Helical" evidence="7">
    <location>
        <begin position="365"/>
        <end position="388"/>
    </location>
</feature>
<comment type="subcellular location">
    <subcellularLocation>
        <location evidence="1">Cell membrane</location>
    </subcellularLocation>
</comment>
<proteinExistence type="predicted"/>
<organism evidence="8 9">
    <name type="scientific">Phytohabitans maris</name>
    <dbReference type="NCBI Taxonomy" id="3071409"/>
    <lineage>
        <taxon>Bacteria</taxon>
        <taxon>Bacillati</taxon>
        <taxon>Actinomycetota</taxon>
        <taxon>Actinomycetes</taxon>
        <taxon>Micromonosporales</taxon>
        <taxon>Micromonosporaceae</taxon>
    </lineage>
</organism>
<keyword evidence="7" id="KW-0812">Transmembrane</keyword>
<feature type="compositionally biased region" description="Low complexity" evidence="6">
    <location>
        <begin position="423"/>
        <end position="433"/>
    </location>
</feature>
<comment type="caution">
    <text evidence="8">The sequence shown here is derived from an EMBL/GenBank/DDBJ whole genome shotgun (WGS) entry which is preliminary data.</text>
</comment>
<dbReference type="Proteomes" id="UP001230908">
    <property type="component" value="Unassembled WGS sequence"/>
</dbReference>
<feature type="transmembrane region" description="Helical" evidence="7">
    <location>
        <begin position="304"/>
        <end position="328"/>
    </location>
</feature>
<keyword evidence="5 7" id="KW-0472">Membrane</keyword>
<evidence type="ECO:0000256" key="4">
    <source>
        <dbReference type="ARBA" id="ARBA00022679"/>
    </source>
</evidence>
<feature type="region of interest" description="Disordered" evidence="6">
    <location>
        <begin position="451"/>
        <end position="538"/>
    </location>
</feature>
<sequence length="538" mass="59791">MSDIFDAVWSWIVEAAGETSWREIVPLGLAGIFVWLLWIVRAVLSRFARPVVNDFRTTVSVVVPAYREDPDILMDCLETWLAQNPTEVIIVPDVEDTEVQERLAGVTDRRVRVLVFEHRGKRSALGVGIRAATSDLIVLVDSDTRWEPGLLDAVQMPFVDPTVGGVGTQQNVYLRRTSVWRRIADWLVNLRYYDYVPAMSRKGAVACLSGRTAAYRRAAVLPVLENLENEFFLGRRCVAGDDGRLTWLVLASGYKTVHQSSARALSMFPTSFSAFVKQRVRWSRNSYRCYLTALWKGWLWKVPLVTKITVLQILLTPVTMGMALGYLLLSRLELTGRGAILVAIWLLAGRGIRGYSHLRRHPQEILLLPLLALVVVMISLPIKLYAFITMNKQGWITRTSDSIGGEGQNAASLAGGRQRRRTPVAAPAARPVQPAPAPVAVAAARAVVAPPPAVHQATHHVPRQANHHGPPPGNQHHAPHQGWRDDDGRGAHPQQPPHGPPAPPQQHNPRYGDRPYTGHGWSDDSDATLTLPREVRHQ</sequence>
<feature type="compositionally biased region" description="Basic residues" evidence="6">
    <location>
        <begin position="457"/>
        <end position="466"/>
    </location>
</feature>
<keyword evidence="3" id="KW-0328">Glycosyltransferase</keyword>
<protein>
    <submittedName>
        <fullName evidence="8">Glycosyltransferase family 2 protein</fullName>
    </submittedName>
</protein>
<keyword evidence="4" id="KW-0808">Transferase</keyword>
<dbReference type="Gene3D" id="3.90.550.10">
    <property type="entry name" value="Spore Coat Polysaccharide Biosynthesis Protein SpsA, Chain A"/>
    <property type="match status" value="1"/>
</dbReference>
<dbReference type="RefSeq" id="WP_308715743.1">
    <property type="nucleotide sequence ID" value="NZ_JAVHUY010000031.1"/>
</dbReference>
<evidence type="ECO:0000256" key="7">
    <source>
        <dbReference type="SAM" id="Phobius"/>
    </source>
</evidence>
<dbReference type="EMBL" id="JAVHUY010000031">
    <property type="protein sequence ID" value="MDQ7908472.1"/>
    <property type="molecule type" value="Genomic_DNA"/>
</dbReference>
<evidence type="ECO:0000313" key="9">
    <source>
        <dbReference type="Proteomes" id="UP001230908"/>
    </source>
</evidence>
<evidence type="ECO:0000256" key="5">
    <source>
        <dbReference type="ARBA" id="ARBA00023136"/>
    </source>
</evidence>
<dbReference type="CDD" id="cd06434">
    <property type="entry name" value="GT2_HAS"/>
    <property type="match status" value="1"/>
</dbReference>
<dbReference type="SUPFAM" id="SSF53448">
    <property type="entry name" value="Nucleotide-diphospho-sugar transferases"/>
    <property type="match status" value="1"/>
</dbReference>
<name>A0ABU0ZN66_9ACTN</name>
<keyword evidence="2" id="KW-1003">Cell membrane</keyword>
<keyword evidence="7" id="KW-1133">Transmembrane helix</keyword>
<feature type="transmembrane region" description="Helical" evidence="7">
    <location>
        <begin position="24"/>
        <end position="44"/>
    </location>
</feature>
<evidence type="ECO:0000313" key="8">
    <source>
        <dbReference type="EMBL" id="MDQ7908472.1"/>
    </source>
</evidence>
<evidence type="ECO:0000256" key="3">
    <source>
        <dbReference type="ARBA" id="ARBA00022676"/>
    </source>
</evidence>
<dbReference type="PANTHER" id="PTHR22913">
    <property type="entry name" value="HYALURONAN SYNTHASE"/>
    <property type="match status" value="1"/>
</dbReference>
<reference evidence="8 9" key="1">
    <citation type="submission" date="2023-08" db="EMBL/GenBank/DDBJ databases">
        <title>Phytohabitans sansha sp. nov., isolated from marine sediment.</title>
        <authorList>
            <person name="Zhao Y."/>
            <person name="Yi K."/>
        </authorList>
    </citation>
    <scope>NUCLEOTIDE SEQUENCE [LARGE SCALE GENOMIC DNA]</scope>
    <source>
        <strain evidence="8 9">ZYX-F-186</strain>
    </source>
</reference>
<feature type="transmembrane region" description="Helical" evidence="7">
    <location>
        <begin position="334"/>
        <end position="353"/>
    </location>
</feature>
<evidence type="ECO:0000256" key="2">
    <source>
        <dbReference type="ARBA" id="ARBA00022475"/>
    </source>
</evidence>
<gene>
    <name evidence="8" type="ORF">RB614_28480</name>
</gene>
<dbReference type="InterPro" id="IPR029044">
    <property type="entry name" value="Nucleotide-diphossugar_trans"/>
</dbReference>
<dbReference type="PANTHER" id="PTHR22913:SF12">
    <property type="entry name" value="MANNURONAN SYNTHASE"/>
    <property type="match status" value="1"/>
</dbReference>
<accession>A0ABU0ZN66</accession>
<evidence type="ECO:0000256" key="6">
    <source>
        <dbReference type="SAM" id="MobiDB-lite"/>
    </source>
</evidence>
<keyword evidence="9" id="KW-1185">Reference proteome</keyword>